<evidence type="ECO:0000256" key="4">
    <source>
        <dbReference type="ARBA" id="ARBA00007090"/>
    </source>
</evidence>
<keyword evidence="7" id="KW-1003">Cell membrane</keyword>
<evidence type="ECO:0000256" key="12">
    <source>
        <dbReference type="ARBA" id="ARBA00022801"/>
    </source>
</evidence>
<comment type="similarity">
    <text evidence="5 23">In the N-terminal section; belongs to the glycosyltransferase 51 family.</text>
</comment>
<keyword evidence="15 25" id="KW-0472">Membrane</keyword>
<evidence type="ECO:0000259" key="28">
    <source>
        <dbReference type="Pfam" id="PF14814"/>
    </source>
</evidence>
<keyword evidence="13 23" id="KW-0133">Cell shape</keyword>
<dbReference type="GO" id="GO:0008658">
    <property type="term" value="F:penicillin binding"/>
    <property type="evidence" value="ECO:0007669"/>
    <property type="project" value="UniProtKB-UniRule"/>
</dbReference>
<dbReference type="Gene3D" id="1.10.3810.10">
    <property type="entry name" value="Biosynthetic peptidoglycan transglycosylase-like"/>
    <property type="match status" value="1"/>
</dbReference>
<evidence type="ECO:0000256" key="6">
    <source>
        <dbReference type="ARBA" id="ARBA00018637"/>
    </source>
</evidence>
<feature type="active site" description="Proton donor; for transglycosylase activity" evidence="24">
    <location>
        <position position="188"/>
    </location>
</feature>
<accession>G4QJG0</accession>
<dbReference type="eggNOG" id="COG0744">
    <property type="taxonomic scope" value="Bacteria"/>
</dbReference>
<dbReference type="SUPFAM" id="SSF56601">
    <property type="entry name" value="beta-lactamase/transpeptidase-like"/>
    <property type="match status" value="1"/>
</dbReference>
<dbReference type="OrthoDB" id="9766909at2"/>
<evidence type="ECO:0000313" key="29">
    <source>
        <dbReference type="EMBL" id="AEP28566.1"/>
    </source>
</evidence>
<dbReference type="PIRSF" id="PIRSF002799">
    <property type="entry name" value="PBP_1b"/>
    <property type="match status" value="1"/>
</dbReference>
<dbReference type="InterPro" id="IPR036950">
    <property type="entry name" value="PBP_transglycosylase"/>
</dbReference>
<dbReference type="UniPathway" id="UPA00219"/>
<evidence type="ECO:0000256" key="5">
    <source>
        <dbReference type="ARBA" id="ARBA00007739"/>
    </source>
</evidence>
<evidence type="ECO:0000256" key="2">
    <source>
        <dbReference type="ARBA" id="ARBA00004236"/>
    </source>
</evidence>
<dbReference type="GO" id="GO:0005886">
    <property type="term" value="C:plasma membrane"/>
    <property type="evidence" value="ECO:0007669"/>
    <property type="project" value="UniProtKB-SubCell"/>
</dbReference>
<dbReference type="GO" id="GO:0071555">
    <property type="term" value="P:cell wall organization"/>
    <property type="evidence" value="ECO:0007669"/>
    <property type="project" value="UniProtKB-UniRule"/>
</dbReference>
<keyword evidence="14 23" id="KW-0573">Peptidoglycan synthesis</keyword>
<evidence type="ECO:0000256" key="15">
    <source>
        <dbReference type="ARBA" id="ARBA00023136"/>
    </source>
</evidence>
<dbReference type="Gene3D" id="3.30.2060.10">
    <property type="entry name" value="Penicillin-binding protein 1b domain"/>
    <property type="match status" value="1"/>
</dbReference>
<keyword evidence="18 23" id="KW-0961">Cell wall biogenesis/degradation</keyword>
<dbReference type="Gene3D" id="3.40.710.10">
    <property type="entry name" value="DD-peptidase/beta-lactamase superfamily"/>
    <property type="match status" value="1"/>
</dbReference>
<dbReference type="GO" id="GO:0006508">
    <property type="term" value="P:proteolysis"/>
    <property type="evidence" value="ECO:0007669"/>
    <property type="project" value="UniProtKB-KW"/>
</dbReference>
<organism evidence="29 30">
    <name type="scientific">Glaciecola nitratireducens (strain JCM 12485 / KCTC 12276 / FR1064)</name>
    <dbReference type="NCBI Taxonomy" id="1085623"/>
    <lineage>
        <taxon>Bacteria</taxon>
        <taxon>Pseudomonadati</taxon>
        <taxon>Pseudomonadota</taxon>
        <taxon>Gammaproteobacteria</taxon>
        <taxon>Alteromonadales</taxon>
        <taxon>Alteromonadaceae</taxon>
        <taxon>Brumicola</taxon>
    </lineage>
</organism>
<dbReference type="InterPro" id="IPR028166">
    <property type="entry name" value="UB2H"/>
</dbReference>
<dbReference type="GO" id="GO:0046677">
    <property type="term" value="P:response to antibiotic"/>
    <property type="evidence" value="ECO:0007669"/>
    <property type="project" value="UniProtKB-UniRule"/>
</dbReference>
<dbReference type="Pfam" id="PF00912">
    <property type="entry name" value="Transgly"/>
    <property type="match status" value="1"/>
</dbReference>
<evidence type="ECO:0000256" key="13">
    <source>
        <dbReference type="ARBA" id="ARBA00022960"/>
    </source>
</evidence>
<evidence type="ECO:0000256" key="1">
    <source>
        <dbReference type="ARBA" id="ARBA00002624"/>
    </source>
</evidence>
<name>G4QJG0_GLANF</name>
<dbReference type="GO" id="GO:0009274">
    <property type="term" value="C:peptidoglycan-based cell wall"/>
    <property type="evidence" value="ECO:0007669"/>
    <property type="project" value="UniProtKB-UniRule"/>
</dbReference>
<evidence type="ECO:0000256" key="19">
    <source>
        <dbReference type="ARBA" id="ARBA00032454"/>
    </source>
</evidence>
<evidence type="ECO:0000256" key="9">
    <source>
        <dbReference type="ARBA" id="ARBA00022670"/>
    </source>
</evidence>
<dbReference type="AlphaFoldDB" id="G4QJG0"/>
<feature type="domain" description="Bifunctional transglycosylase second" evidence="28">
    <location>
        <begin position="62"/>
        <end position="135"/>
    </location>
</feature>
<keyword evidence="16" id="KW-0046">Antibiotic resistance</keyword>
<dbReference type="GO" id="GO:0030288">
    <property type="term" value="C:outer membrane-bounded periplasmic space"/>
    <property type="evidence" value="ECO:0007669"/>
    <property type="project" value="TreeGrafter"/>
</dbReference>
<dbReference type="InterPro" id="IPR012338">
    <property type="entry name" value="Beta-lactam/transpept-like"/>
</dbReference>
<dbReference type="Proteomes" id="UP000009282">
    <property type="component" value="Chromosome"/>
</dbReference>
<feature type="transmembrane region" description="Helical" evidence="25">
    <location>
        <begin position="21"/>
        <end position="38"/>
    </location>
</feature>
<feature type="domain" description="Penicillin-binding protein transpeptidase" evidence="26">
    <location>
        <begin position="429"/>
        <end position="668"/>
    </location>
</feature>
<keyword evidence="11 23" id="KW-0808">Transferase</keyword>
<keyword evidence="8" id="KW-0121">Carboxypeptidase</keyword>
<comment type="function">
    <text evidence="1 23">Cell wall formation. Synthesis of cross-linked peptidoglycan from the lipid intermediates. The enzyme has a penicillin-insensitive transglycosylase N-terminal domain (formation of linear glycan strands) and a penicillin-sensitive transpeptidase C-terminal domain (cross-linking of the peptide subunits).</text>
</comment>
<keyword evidence="17" id="KW-0511">Multifunctional enzyme</keyword>
<dbReference type="GO" id="GO:0008955">
    <property type="term" value="F:peptidoglycan glycosyltransferase activity"/>
    <property type="evidence" value="ECO:0007669"/>
    <property type="project" value="UniProtKB-UniRule"/>
</dbReference>
<dbReference type="STRING" id="1085623.GNIT_0412"/>
<dbReference type="SUPFAM" id="SSF53955">
    <property type="entry name" value="Lysozyme-like"/>
    <property type="match status" value="1"/>
</dbReference>
<comment type="similarity">
    <text evidence="4 23">In the C-terminal section; belongs to the transpeptidase family.</text>
</comment>
<dbReference type="Pfam" id="PF00905">
    <property type="entry name" value="Transpeptidase"/>
    <property type="match status" value="1"/>
</dbReference>
<evidence type="ECO:0000256" key="21">
    <source>
        <dbReference type="ARBA" id="ARBA00049902"/>
    </source>
</evidence>
<feature type="domain" description="Glycosyl transferase family 51" evidence="27">
    <location>
        <begin position="165"/>
        <end position="333"/>
    </location>
</feature>
<evidence type="ECO:0000256" key="16">
    <source>
        <dbReference type="ARBA" id="ARBA00023251"/>
    </source>
</evidence>
<comment type="catalytic activity">
    <reaction evidence="21">
        <text>[GlcNAc-(1-&gt;4)-Mur2Ac(oyl-L-Ala-gamma-D-Glu-L-Lys-D-Ala-D-Ala)](n)-di-trans,octa-cis-undecaprenyl diphosphate + beta-D-GlcNAc-(1-&gt;4)-Mur2Ac(oyl-L-Ala-gamma-D-Glu-L-Lys-D-Ala-D-Ala)-di-trans,octa-cis-undecaprenyl diphosphate = [GlcNAc-(1-&gt;4)-Mur2Ac(oyl-L-Ala-gamma-D-Glu-L-Lys-D-Ala-D-Ala)](n+1)-di-trans,octa-cis-undecaprenyl diphosphate + di-trans,octa-cis-undecaprenyl diphosphate + H(+)</text>
        <dbReference type="Rhea" id="RHEA:23708"/>
        <dbReference type="Rhea" id="RHEA-COMP:9602"/>
        <dbReference type="Rhea" id="RHEA-COMP:9603"/>
        <dbReference type="ChEBI" id="CHEBI:15378"/>
        <dbReference type="ChEBI" id="CHEBI:58405"/>
        <dbReference type="ChEBI" id="CHEBI:60033"/>
        <dbReference type="ChEBI" id="CHEBI:78435"/>
        <dbReference type="EC" id="2.4.99.28"/>
    </reaction>
</comment>
<dbReference type="GO" id="GO:0009002">
    <property type="term" value="F:serine-type D-Ala-D-Ala carboxypeptidase activity"/>
    <property type="evidence" value="ECO:0007669"/>
    <property type="project" value="UniProtKB-EC"/>
</dbReference>
<dbReference type="InterPro" id="IPR001460">
    <property type="entry name" value="PCN-bd_Tpept"/>
</dbReference>
<keyword evidence="25" id="KW-1133">Transmembrane helix</keyword>
<dbReference type="Pfam" id="PF14814">
    <property type="entry name" value="UB2H"/>
    <property type="match status" value="1"/>
</dbReference>
<comment type="subcellular location">
    <subcellularLocation>
        <location evidence="2">Cell membrane</location>
    </subcellularLocation>
</comment>
<evidence type="ECO:0000259" key="26">
    <source>
        <dbReference type="Pfam" id="PF00905"/>
    </source>
</evidence>
<dbReference type="HOGENOM" id="CLU_006354_2_7_6"/>
<dbReference type="PANTHER" id="PTHR32282:SF11">
    <property type="entry name" value="PENICILLIN-BINDING PROTEIN 1B"/>
    <property type="match status" value="1"/>
</dbReference>
<dbReference type="EMBL" id="CP003060">
    <property type="protein sequence ID" value="AEP28566.1"/>
    <property type="molecule type" value="Genomic_DNA"/>
</dbReference>
<sequence length="777" mass="86445">MKIKELPLLPFRWLKRHFWKLFIVALAASVSYVIYVDAQVKQRFEGNKWQVPAQIFARPLTLQVKQEITIAEVKDELSLLGYRRVSAAKLTGEYQTYSNQLRIQRRAFHFPNGYEPERDIRITWQGERIAKIEYLIGKGANPTAKSIALTRLEPWLVSRLVSGLDEDRMLVGKDDIPLLLQKALVIVEDRDFYQHHGVAPTSIIRAFFANIVAGRTVQGGSTLTQQLAKNFFLTRERSYIRKAKEAVMAVVIDARYSKEEIINAYINEVFLGQNGAVAVHGFGLASHFYFDKPLPELNTPEIATLIGLVKGPSFYSPSKHPERALERRNIVLRLLFEANEINSDEYAGFVAAPLNTASSESLASGKHPAFMDKVRDELNAVISRRAEQLSGVKLYTTLDINAQRRAEAAVKEQVDRIAQKREQPDLEAAMVVSDVQSGEIRAIVGGKKAGFSGFNRALNAYRPIGSLVKPAVYLSALEDPEHYNLATMLEDTPVKMRSTGGKYWEPLNSDKEFRGQVSLIEALTKSYNVPSVKLGMAVGLEEVAYTINRLGVDKEITLVPALTLGAIDLSPLQVNQMYQTIANNGVMNQLHSLTAVTSNENELLYLRDVESEIRADESATYLVNYALHKVTLEGTAKAVREAFPNINMAGKTGTTNDYRDSWFAGFDRNLVTSVWMGSDDNAPVNLSGASGAMQVFIAFQKKQSPKNLSRRFPDGLGIAHFDAKTGELSAPGCGDILSVPAILSALPENARGCDGQPAVRMQPKKKEKSFWEKLFGE</sequence>
<comment type="catalytic activity">
    <reaction evidence="20">
        <text>Preferential cleavage: (Ac)2-L-Lys-D-Ala-|-D-Ala. Also transpeptidation of peptidyl-alanyl moieties that are N-acyl substituents of D-alanine.</text>
        <dbReference type="EC" id="3.4.16.4"/>
    </reaction>
</comment>
<gene>
    <name evidence="29" type="primary">mrcB</name>
    <name evidence="29" type="ordered locus">GNIT_0412</name>
</gene>
<dbReference type="InterPro" id="IPR023346">
    <property type="entry name" value="Lysozyme-like_dom_sf"/>
</dbReference>
<keyword evidence="30" id="KW-1185">Reference proteome</keyword>
<evidence type="ECO:0000256" key="7">
    <source>
        <dbReference type="ARBA" id="ARBA00022475"/>
    </source>
</evidence>
<feature type="active site" description="Acyl-ester intermediate; for transpeptidase activity" evidence="24">
    <location>
        <position position="466"/>
    </location>
</feature>
<evidence type="ECO:0000256" key="3">
    <source>
        <dbReference type="ARBA" id="ARBA00004752"/>
    </source>
</evidence>
<keyword evidence="12" id="KW-0378">Hydrolase</keyword>
<protein>
    <recommendedName>
        <fullName evidence="6 22">Penicillin-binding protein 1B</fullName>
        <shortName evidence="23">PBP-1b</shortName>
        <shortName evidence="23">PBP1b</shortName>
    </recommendedName>
    <alternativeName>
        <fullName evidence="19 23">Murein polymerase</fullName>
    </alternativeName>
</protein>
<keyword evidence="9" id="KW-0645">Protease</keyword>
<evidence type="ECO:0000256" key="24">
    <source>
        <dbReference type="PIRSR" id="PIRSR002799-1"/>
    </source>
</evidence>
<evidence type="ECO:0000256" key="17">
    <source>
        <dbReference type="ARBA" id="ARBA00023268"/>
    </source>
</evidence>
<evidence type="ECO:0000256" key="10">
    <source>
        <dbReference type="ARBA" id="ARBA00022676"/>
    </source>
</evidence>
<dbReference type="GO" id="GO:0008360">
    <property type="term" value="P:regulation of cell shape"/>
    <property type="evidence" value="ECO:0007669"/>
    <property type="project" value="UniProtKB-UniRule"/>
</dbReference>
<evidence type="ECO:0000256" key="18">
    <source>
        <dbReference type="ARBA" id="ARBA00023316"/>
    </source>
</evidence>
<dbReference type="KEGG" id="gni:GNIT_0412"/>
<evidence type="ECO:0000256" key="11">
    <source>
        <dbReference type="ARBA" id="ARBA00022679"/>
    </source>
</evidence>
<evidence type="ECO:0000256" key="25">
    <source>
        <dbReference type="SAM" id="Phobius"/>
    </source>
</evidence>
<evidence type="ECO:0000256" key="8">
    <source>
        <dbReference type="ARBA" id="ARBA00022645"/>
    </source>
</evidence>
<dbReference type="NCBIfam" id="TIGR02071">
    <property type="entry name" value="PBP_1b"/>
    <property type="match status" value="1"/>
</dbReference>
<dbReference type="InterPro" id="IPR050396">
    <property type="entry name" value="Glycosyltr_51/Transpeptidase"/>
</dbReference>
<comment type="pathway">
    <text evidence="3 23">Cell wall biogenesis; peptidoglycan biosynthesis.</text>
</comment>
<keyword evidence="10 23" id="KW-0328">Glycosyltransferase</keyword>
<keyword evidence="25" id="KW-0812">Transmembrane</keyword>
<evidence type="ECO:0000313" key="30">
    <source>
        <dbReference type="Proteomes" id="UP000009282"/>
    </source>
</evidence>
<evidence type="ECO:0000256" key="14">
    <source>
        <dbReference type="ARBA" id="ARBA00022984"/>
    </source>
</evidence>
<dbReference type="RefSeq" id="WP_014107444.1">
    <property type="nucleotide sequence ID" value="NC_016041.1"/>
</dbReference>
<dbReference type="InterPro" id="IPR001264">
    <property type="entry name" value="Glyco_trans_51"/>
</dbReference>
<reference evidence="29 30" key="1">
    <citation type="journal article" date="2011" name="J. Bacteriol.">
        <title>Complete genome sequence of seawater bacterium Glaciecola nitratireducens FR1064T.</title>
        <authorList>
            <person name="Bian F."/>
            <person name="Qin Q.L."/>
            <person name="Xie B.B."/>
            <person name="Shu Y.L."/>
            <person name="Zhang X.Y."/>
            <person name="Yu Y."/>
            <person name="Chen B."/>
            <person name="Chen X.L."/>
            <person name="Zhou B.C."/>
            <person name="Zhang Y.Z."/>
        </authorList>
    </citation>
    <scope>NUCLEOTIDE SEQUENCE [LARGE SCALE GENOMIC DNA]</scope>
    <source>
        <strain evidence="30">JCM 12485 / KCTC 12276 / FR1064</strain>
    </source>
</reference>
<evidence type="ECO:0000259" key="27">
    <source>
        <dbReference type="Pfam" id="PF00912"/>
    </source>
</evidence>
<dbReference type="GO" id="GO:0009252">
    <property type="term" value="P:peptidoglycan biosynthetic process"/>
    <property type="evidence" value="ECO:0007669"/>
    <property type="project" value="UniProtKB-UniRule"/>
</dbReference>
<dbReference type="PANTHER" id="PTHR32282">
    <property type="entry name" value="BINDING PROTEIN TRANSPEPTIDASE, PUTATIVE-RELATED"/>
    <property type="match status" value="1"/>
</dbReference>
<dbReference type="InterPro" id="IPR011813">
    <property type="entry name" value="PBP_1b"/>
</dbReference>
<evidence type="ECO:0000256" key="22">
    <source>
        <dbReference type="NCBIfam" id="TIGR02071"/>
    </source>
</evidence>
<evidence type="ECO:0000256" key="20">
    <source>
        <dbReference type="ARBA" id="ARBA00034000"/>
    </source>
</evidence>
<evidence type="ECO:0000256" key="23">
    <source>
        <dbReference type="PIRNR" id="PIRNR002799"/>
    </source>
</evidence>
<proteinExistence type="inferred from homology"/>